<dbReference type="GO" id="GO:0005524">
    <property type="term" value="F:ATP binding"/>
    <property type="evidence" value="ECO:0007669"/>
    <property type="project" value="UniProtKB-KW"/>
</dbReference>
<keyword evidence="13" id="KW-1185">Reference proteome</keyword>
<feature type="transmembrane region" description="Helical" evidence="10">
    <location>
        <begin position="98"/>
        <end position="126"/>
    </location>
</feature>
<evidence type="ECO:0000256" key="6">
    <source>
        <dbReference type="ARBA" id="ARBA00022777"/>
    </source>
</evidence>
<dbReference type="Gene3D" id="1.20.5.1930">
    <property type="match status" value="1"/>
</dbReference>
<dbReference type="PANTHER" id="PTHR24421:SF10">
    <property type="entry name" value="NITRATE_NITRITE SENSOR PROTEIN NARQ"/>
    <property type="match status" value="1"/>
</dbReference>
<evidence type="ECO:0000256" key="4">
    <source>
        <dbReference type="ARBA" id="ARBA00022679"/>
    </source>
</evidence>
<keyword evidence="10" id="KW-0812">Transmembrane</keyword>
<proteinExistence type="predicted"/>
<keyword evidence="7" id="KW-0067">ATP-binding</keyword>
<evidence type="ECO:0000313" key="13">
    <source>
        <dbReference type="Proteomes" id="UP000269438"/>
    </source>
</evidence>
<sequence length="450" mass="47239">MRCMTIPPPPLPSPESSPRRRSADAAVSRGRAFVRGLVTTIWVAVGIFFAVLPFGQHIGNEDRGIPPTSPGIALAAGIGALLMIGAAILLVWRTRYPYLVTAIAAGIALFLPSTPVPALIALVSVLHRRRGPWVWIMTGAVALACGVSTRWDAQSTSNSLMSTFAGRGASPDEVLATLPWAVPLSVFLLMLPFVATGLLLRARSERDVALVEVQDTRQSAATLSDEVSRQRERQEVAREIHDTLASRLSTLSLHAGALEVNARESDTALAGAASVVRESAQRSLDDLRYVVDVLRDPAQAQGSRIAAGRTSLADLPDLIEASEALPGGIVSNVFLSDAAGCDPRVAHACYRIVQEALANARRHAPGQTVSLSLRGGPGAGLTLTLTNPAPEGLTPTSVGGGHGVTGMTERATLLGGTLTARTDDHGVFGIYAWLPWIPPVLTVTDAPASA</sequence>
<keyword evidence="4" id="KW-0808">Transferase</keyword>
<feature type="transmembrane region" description="Helical" evidence="10">
    <location>
        <begin position="133"/>
        <end position="151"/>
    </location>
</feature>
<evidence type="ECO:0000256" key="3">
    <source>
        <dbReference type="ARBA" id="ARBA00022553"/>
    </source>
</evidence>
<feature type="transmembrane region" description="Helical" evidence="10">
    <location>
        <begin position="72"/>
        <end position="92"/>
    </location>
</feature>
<evidence type="ECO:0000313" key="12">
    <source>
        <dbReference type="EMBL" id="RLP79422.1"/>
    </source>
</evidence>
<keyword evidence="10" id="KW-1133">Transmembrane helix</keyword>
<evidence type="ECO:0000256" key="9">
    <source>
        <dbReference type="SAM" id="MobiDB-lite"/>
    </source>
</evidence>
<gene>
    <name evidence="12" type="ORF">D9V34_16735</name>
</gene>
<dbReference type="EMBL" id="RCUY01000015">
    <property type="protein sequence ID" value="RLP79422.1"/>
    <property type="molecule type" value="Genomic_DNA"/>
</dbReference>
<evidence type="ECO:0000256" key="5">
    <source>
        <dbReference type="ARBA" id="ARBA00022741"/>
    </source>
</evidence>
<keyword evidence="3" id="KW-0597">Phosphoprotein</keyword>
<keyword evidence="10" id="KW-0472">Membrane</keyword>
<dbReference type="GO" id="GO:0000155">
    <property type="term" value="F:phosphorelay sensor kinase activity"/>
    <property type="evidence" value="ECO:0007669"/>
    <property type="project" value="InterPro"/>
</dbReference>
<evidence type="ECO:0000259" key="11">
    <source>
        <dbReference type="Pfam" id="PF07730"/>
    </source>
</evidence>
<comment type="catalytic activity">
    <reaction evidence="1">
        <text>ATP + protein L-histidine = ADP + protein N-phospho-L-histidine.</text>
        <dbReference type="EC" id="2.7.13.3"/>
    </reaction>
</comment>
<feature type="domain" description="Signal transduction histidine kinase subgroup 3 dimerisation and phosphoacceptor" evidence="11">
    <location>
        <begin position="232"/>
        <end position="298"/>
    </location>
</feature>
<dbReference type="GO" id="GO:0046983">
    <property type="term" value="F:protein dimerization activity"/>
    <property type="evidence" value="ECO:0007669"/>
    <property type="project" value="InterPro"/>
</dbReference>
<dbReference type="AlphaFoldDB" id="A0A3L7AJ06"/>
<dbReference type="PANTHER" id="PTHR24421">
    <property type="entry name" value="NITRATE/NITRITE SENSOR PROTEIN NARX-RELATED"/>
    <property type="match status" value="1"/>
</dbReference>
<dbReference type="Gene3D" id="3.30.565.10">
    <property type="entry name" value="Histidine kinase-like ATPase, C-terminal domain"/>
    <property type="match status" value="1"/>
</dbReference>
<dbReference type="InterPro" id="IPR036890">
    <property type="entry name" value="HATPase_C_sf"/>
</dbReference>
<dbReference type="InterPro" id="IPR011712">
    <property type="entry name" value="Sig_transdc_His_kin_sub3_dim/P"/>
</dbReference>
<feature type="region of interest" description="Disordered" evidence="9">
    <location>
        <begin position="1"/>
        <end position="22"/>
    </location>
</feature>
<name>A0A3L7AJ06_9MICO</name>
<dbReference type="Pfam" id="PF07730">
    <property type="entry name" value="HisKA_3"/>
    <property type="match status" value="1"/>
</dbReference>
<evidence type="ECO:0000256" key="2">
    <source>
        <dbReference type="ARBA" id="ARBA00012438"/>
    </source>
</evidence>
<keyword evidence="5" id="KW-0547">Nucleotide-binding</keyword>
<evidence type="ECO:0000256" key="7">
    <source>
        <dbReference type="ARBA" id="ARBA00022840"/>
    </source>
</evidence>
<feature type="compositionally biased region" description="Pro residues" evidence="9">
    <location>
        <begin position="1"/>
        <end position="15"/>
    </location>
</feature>
<evidence type="ECO:0000256" key="8">
    <source>
        <dbReference type="ARBA" id="ARBA00023012"/>
    </source>
</evidence>
<feature type="transmembrane region" description="Helical" evidence="10">
    <location>
        <begin position="180"/>
        <end position="200"/>
    </location>
</feature>
<dbReference type="Proteomes" id="UP000269438">
    <property type="component" value="Unassembled WGS sequence"/>
</dbReference>
<dbReference type="OrthoDB" id="227596at2"/>
<evidence type="ECO:0000256" key="10">
    <source>
        <dbReference type="SAM" id="Phobius"/>
    </source>
</evidence>
<dbReference type="InterPro" id="IPR050482">
    <property type="entry name" value="Sensor_HK_TwoCompSys"/>
</dbReference>
<dbReference type="SUPFAM" id="SSF55874">
    <property type="entry name" value="ATPase domain of HSP90 chaperone/DNA topoisomerase II/histidine kinase"/>
    <property type="match status" value="1"/>
</dbReference>
<keyword evidence="6" id="KW-0418">Kinase</keyword>
<feature type="transmembrane region" description="Helical" evidence="10">
    <location>
        <begin position="32"/>
        <end position="52"/>
    </location>
</feature>
<accession>A0A3L7AJ06</accession>
<dbReference type="CDD" id="cd16917">
    <property type="entry name" value="HATPase_UhpB-NarQ-NarX-like"/>
    <property type="match status" value="1"/>
</dbReference>
<protein>
    <recommendedName>
        <fullName evidence="2">histidine kinase</fullName>
        <ecNumber evidence="2">2.7.13.3</ecNumber>
    </recommendedName>
</protein>
<organism evidence="12 13">
    <name type="scientific">Mycetocola lacteus</name>
    <dbReference type="NCBI Taxonomy" id="76637"/>
    <lineage>
        <taxon>Bacteria</taxon>
        <taxon>Bacillati</taxon>
        <taxon>Actinomycetota</taxon>
        <taxon>Actinomycetes</taxon>
        <taxon>Micrococcales</taxon>
        <taxon>Microbacteriaceae</taxon>
        <taxon>Mycetocola</taxon>
    </lineage>
</organism>
<comment type="caution">
    <text evidence="12">The sequence shown here is derived from an EMBL/GenBank/DDBJ whole genome shotgun (WGS) entry which is preliminary data.</text>
</comment>
<reference evidence="12 13" key="1">
    <citation type="submission" date="2018-10" db="EMBL/GenBank/DDBJ databases">
        <authorList>
            <person name="Li J."/>
        </authorList>
    </citation>
    <scope>NUCLEOTIDE SEQUENCE [LARGE SCALE GENOMIC DNA]</scope>
    <source>
        <strain evidence="12 13">JCM 11654</strain>
    </source>
</reference>
<dbReference type="GO" id="GO:0016020">
    <property type="term" value="C:membrane"/>
    <property type="evidence" value="ECO:0007669"/>
    <property type="project" value="InterPro"/>
</dbReference>
<keyword evidence="8" id="KW-0902">Two-component regulatory system</keyword>
<evidence type="ECO:0000256" key="1">
    <source>
        <dbReference type="ARBA" id="ARBA00000085"/>
    </source>
</evidence>
<dbReference type="EC" id="2.7.13.3" evidence="2"/>